<dbReference type="Pfam" id="PF20009">
    <property type="entry name" value="GEVED"/>
    <property type="match status" value="1"/>
</dbReference>
<name>A0A927ASQ1_9BACT</name>
<reference evidence="2" key="1">
    <citation type="submission" date="2020-09" db="EMBL/GenBank/DDBJ databases">
        <authorList>
            <person name="Kim M.K."/>
        </authorList>
    </citation>
    <scope>NUCLEOTIDE SEQUENCE</scope>
    <source>
        <strain evidence="2">BT702</strain>
    </source>
</reference>
<protein>
    <recommendedName>
        <fullName evidence="1">G8 domain-containing protein</fullName>
    </recommendedName>
</protein>
<feature type="domain" description="G8" evidence="1">
    <location>
        <begin position="527"/>
        <end position="581"/>
    </location>
</feature>
<proteinExistence type="predicted"/>
<gene>
    <name evidence="2" type="ORF">IC229_26620</name>
</gene>
<dbReference type="InterPro" id="IPR024079">
    <property type="entry name" value="MetalloPept_cat_dom_sf"/>
</dbReference>
<dbReference type="Gene3D" id="3.40.390.10">
    <property type="entry name" value="Collagenase (Catalytic Domain)"/>
    <property type="match status" value="1"/>
</dbReference>
<comment type="caution">
    <text evidence="2">The sequence shown here is derived from an EMBL/GenBank/DDBJ whole genome shotgun (WGS) entry which is preliminary data.</text>
</comment>
<accession>A0A927ASQ1</accession>
<dbReference type="SUPFAM" id="SSF55486">
    <property type="entry name" value="Metalloproteases ('zincins'), catalytic domain"/>
    <property type="match status" value="1"/>
</dbReference>
<dbReference type="PROSITE" id="PS51484">
    <property type="entry name" value="G8"/>
    <property type="match status" value="1"/>
</dbReference>
<dbReference type="GO" id="GO:0008237">
    <property type="term" value="F:metallopeptidase activity"/>
    <property type="evidence" value="ECO:0007669"/>
    <property type="project" value="InterPro"/>
</dbReference>
<organism evidence="2 3">
    <name type="scientific">Spirosoma profusum</name>
    <dbReference type="NCBI Taxonomy" id="2771354"/>
    <lineage>
        <taxon>Bacteria</taxon>
        <taxon>Pseudomonadati</taxon>
        <taxon>Bacteroidota</taxon>
        <taxon>Cytophagia</taxon>
        <taxon>Cytophagales</taxon>
        <taxon>Cytophagaceae</taxon>
        <taxon>Spirosoma</taxon>
    </lineage>
</organism>
<evidence type="ECO:0000313" key="2">
    <source>
        <dbReference type="EMBL" id="MBD2704246.1"/>
    </source>
</evidence>
<dbReference type="EMBL" id="JACWZY010000029">
    <property type="protein sequence ID" value="MBD2704246.1"/>
    <property type="molecule type" value="Genomic_DNA"/>
</dbReference>
<evidence type="ECO:0000313" key="3">
    <source>
        <dbReference type="Proteomes" id="UP000598820"/>
    </source>
</evidence>
<dbReference type="RefSeq" id="WP_190890666.1">
    <property type="nucleotide sequence ID" value="NZ_JACWZY010000029.1"/>
</dbReference>
<dbReference type="Proteomes" id="UP000598820">
    <property type="component" value="Unassembled WGS sequence"/>
</dbReference>
<dbReference type="InterPro" id="IPR045474">
    <property type="entry name" value="GEVED"/>
</dbReference>
<dbReference type="Pfam" id="PF05572">
    <property type="entry name" value="Peptidase_M43"/>
    <property type="match status" value="1"/>
</dbReference>
<keyword evidence="3" id="KW-1185">Reference proteome</keyword>
<dbReference type="InterPro" id="IPR019316">
    <property type="entry name" value="G8_domain"/>
</dbReference>
<sequence>MTAQLRIFRKDNCTNKPWKSNSSVSEILKKWSLVVGFYLAAQLVCFGQSKKFICGNDSIAQAFGKTNSLISSGEGRSLNAKQVQEALEDTTTYIVPVVFIIFHKGEPVGTGSNIPDSAVQYMLDLINDRYAGIGLDGYRGQDSKIRFKFAKRTQACNPTTGIVRVDGRSVPGYEANGFINYTIQAQLAALVPDFIDNSVRSGVLTINIYHYVPGGAFAFYGGPVHMMAPTPEVLTPYNYVPAHEVGHSLQLYHTYQGSVQQGNSYTCPGDTYNDYVEDTQPTRMHDPDTICYPGVEELTNSCTGLAFGTQIHNMMSYGCNQDRFTPGQIARMRYYLANDYKSLGASEMYKPITPTEAPVAVACALSTPPAVSTLIYGIATFQFNTIDSQAGLYSSRYADYTCAYQTKATLGQTLSMSVTGYGTFGRVYIDYNSDGAFDESTEQVMAFTTNSPSERLTFTQSVTIPQTAVVGRILHVRVIFDNGDVPPTACNIPGKLNQGFGEIEDYGLLLSAPNCESIRSGNWNDAATWSCGQVPLAQSDVVIHAGHTVSLTEATPNAVCRKLVLHGTLLNQNGSIYISEN</sequence>
<evidence type="ECO:0000259" key="1">
    <source>
        <dbReference type="PROSITE" id="PS51484"/>
    </source>
</evidence>
<dbReference type="AlphaFoldDB" id="A0A927ASQ1"/>
<dbReference type="InterPro" id="IPR008754">
    <property type="entry name" value="Peptidase_M43"/>
</dbReference>